<evidence type="ECO:0000313" key="5">
    <source>
        <dbReference type="EMBL" id="EKD66851.1"/>
    </source>
</evidence>
<dbReference type="UniPathway" id="UPA00219"/>
<dbReference type="GO" id="GO:0051301">
    <property type="term" value="P:cell division"/>
    <property type="evidence" value="ECO:0007669"/>
    <property type="project" value="UniProtKB-KW"/>
</dbReference>
<evidence type="ECO:0000256" key="1">
    <source>
        <dbReference type="ARBA" id="ARBA00005898"/>
    </source>
</evidence>
<dbReference type="GO" id="GO:0008360">
    <property type="term" value="P:regulation of cell shape"/>
    <property type="evidence" value="ECO:0007669"/>
    <property type="project" value="UniProtKB-KW"/>
</dbReference>
<name>K2AYM5_9BACT</name>
<evidence type="ECO:0000256" key="2">
    <source>
        <dbReference type="RuleBase" id="RU004135"/>
    </source>
</evidence>
<dbReference type="Pfam" id="PF08245">
    <property type="entry name" value="Mur_ligase_M"/>
    <property type="match status" value="1"/>
</dbReference>
<dbReference type="AlphaFoldDB" id="K2AYM5"/>
<dbReference type="GO" id="GO:0005524">
    <property type="term" value="F:ATP binding"/>
    <property type="evidence" value="ECO:0007669"/>
    <property type="project" value="InterPro"/>
</dbReference>
<accession>K2AYM5</accession>
<dbReference type="InterPro" id="IPR036565">
    <property type="entry name" value="Mur-like_cat_sf"/>
</dbReference>
<comment type="subcellular location">
    <subcellularLocation>
        <location evidence="2">Cytoplasm</location>
    </subcellularLocation>
</comment>
<evidence type="ECO:0000259" key="4">
    <source>
        <dbReference type="Pfam" id="PF08245"/>
    </source>
</evidence>
<keyword evidence="2" id="KW-0133">Cell shape</keyword>
<dbReference type="SUPFAM" id="SSF53244">
    <property type="entry name" value="MurD-like peptide ligases, peptide-binding domain"/>
    <property type="match status" value="1"/>
</dbReference>
<evidence type="ECO:0008006" key="6">
    <source>
        <dbReference type="Google" id="ProtNLM"/>
    </source>
</evidence>
<evidence type="ECO:0000259" key="3">
    <source>
        <dbReference type="Pfam" id="PF02875"/>
    </source>
</evidence>
<protein>
    <recommendedName>
        <fullName evidence="6">UDP-N-acetylmuramyl-tripeptide synthetase</fullName>
    </recommendedName>
</protein>
<gene>
    <name evidence="5" type="ORF">ACD_49C00008G0015</name>
</gene>
<proteinExistence type="inferred from homology"/>
<reference evidence="5" key="1">
    <citation type="journal article" date="2012" name="Science">
        <title>Fermentation, hydrogen, and sulfur metabolism in multiple uncultivated bacterial phyla.</title>
        <authorList>
            <person name="Wrighton K.C."/>
            <person name="Thomas B.C."/>
            <person name="Sharon I."/>
            <person name="Miller C.S."/>
            <person name="Castelle C.J."/>
            <person name="VerBerkmoes N.C."/>
            <person name="Wilkins M.J."/>
            <person name="Hettich R.L."/>
            <person name="Lipton M.S."/>
            <person name="Williams K.H."/>
            <person name="Long P.E."/>
            <person name="Banfield J.F."/>
        </authorList>
    </citation>
    <scope>NUCLEOTIDE SEQUENCE [LARGE SCALE GENOMIC DNA]</scope>
</reference>
<dbReference type="InterPro" id="IPR004101">
    <property type="entry name" value="Mur_ligase_C"/>
</dbReference>
<dbReference type="GO" id="GO:0005737">
    <property type="term" value="C:cytoplasm"/>
    <property type="evidence" value="ECO:0007669"/>
    <property type="project" value="UniProtKB-SubCell"/>
</dbReference>
<dbReference type="GO" id="GO:0071555">
    <property type="term" value="P:cell wall organization"/>
    <property type="evidence" value="ECO:0007669"/>
    <property type="project" value="UniProtKB-KW"/>
</dbReference>
<dbReference type="Gene3D" id="3.40.1190.10">
    <property type="entry name" value="Mur-like, catalytic domain"/>
    <property type="match status" value="1"/>
</dbReference>
<comment type="caution">
    <text evidence="5">The sequence shown here is derived from an EMBL/GenBank/DDBJ whole genome shotgun (WGS) entry which is preliminary data.</text>
</comment>
<dbReference type="NCBIfam" id="TIGR01085">
    <property type="entry name" value="murE"/>
    <property type="match status" value="1"/>
</dbReference>
<dbReference type="PANTHER" id="PTHR23135">
    <property type="entry name" value="MUR LIGASE FAMILY MEMBER"/>
    <property type="match status" value="1"/>
</dbReference>
<dbReference type="Pfam" id="PF02875">
    <property type="entry name" value="Mur_ligase_C"/>
    <property type="match status" value="1"/>
</dbReference>
<feature type="domain" description="Mur ligase central" evidence="4">
    <location>
        <begin position="40"/>
        <end position="248"/>
    </location>
</feature>
<keyword evidence="2" id="KW-0131">Cell cycle</keyword>
<dbReference type="InterPro" id="IPR005761">
    <property type="entry name" value="UDP-N-AcMur-Glu-dNH2Pim_ligase"/>
</dbReference>
<keyword evidence="2" id="KW-0573">Peptidoglycan synthesis</keyword>
<organism evidence="5">
    <name type="scientific">uncultured bacterium</name>
    <name type="common">gcode 4</name>
    <dbReference type="NCBI Taxonomy" id="1234023"/>
    <lineage>
        <taxon>Bacteria</taxon>
        <taxon>environmental samples</taxon>
    </lineage>
</organism>
<comment type="similarity">
    <text evidence="1">Belongs to the MurCDEF family. MurE subfamily.</text>
</comment>
<dbReference type="Gene3D" id="3.90.190.20">
    <property type="entry name" value="Mur ligase, C-terminal domain"/>
    <property type="match status" value="1"/>
</dbReference>
<keyword evidence="2" id="KW-0961">Cell wall biogenesis/degradation</keyword>
<keyword evidence="2" id="KW-0132">Cell division</keyword>
<dbReference type="GO" id="GO:0009252">
    <property type="term" value="P:peptidoglycan biosynthetic process"/>
    <property type="evidence" value="ECO:0007669"/>
    <property type="project" value="UniProtKB-UniPathway"/>
</dbReference>
<dbReference type="SUPFAM" id="SSF53623">
    <property type="entry name" value="MurD-like peptide ligases, catalytic domain"/>
    <property type="match status" value="1"/>
</dbReference>
<dbReference type="PANTHER" id="PTHR23135:SF4">
    <property type="entry name" value="UDP-N-ACETYLMURAMOYL-L-ALANYL-D-GLUTAMATE--2,6-DIAMINOPIMELATE LIGASE MURE HOMOLOG, CHLOROPLASTIC"/>
    <property type="match status" value="1"/>
</dbReference>
<dbReference type="InterPro" id="IPR036615">
    <property type="entry name" value="Mur_ligase_C_dom_sf"/>
</dbReference>
<dbReference type="InterPro" id="IPR013221">
    <property type="entry name" value="Mur_ligase_cen"/>
</dbReference>
<comment type="pathway">
    <text evidence="2">Cell wall biogenesis; peptidoglycan biosynthesis.</text>
</comment>
<feature type="domain" description="Mur ligase C-terminal" evidence="3">
    <location>
        <begin position="271"/>
        <end position="397"/>
    </location>
</feature>
<dbReference type="GO" id="GO:0016881">
    <property type="term" value="F:acid-amino acid ligase activity"/>
    <property type="evidence" value="ECO:0007669"/>
    <property type="project" value="InterPro"/>
</dbReference>
<dbReference type="EMBL" id="AMFJ01021594">
    <property type="protein sequence ID" value="EKD66851.1"/>
    <property type="molecule type" value="Genomic_DNA"/>
</dbReference>
<sequence length="433" mass="50832">MRANKISLNNPVRIFYHYIRWVLASLIYSNPSRDMIVIWVTWTKWKTTTTNIIAEGLKNAWKKVFMFSTINYMIWDEVFDNNLKMTSPSPFILQKLLKKAKEAGCEYAVIETSSHSLYYNRNYWIDFDVAVFTNLSQDHLDLHKTMDEYAKVKYRLFDNLVKYKRKPGIKKISIINLDSSYSWMFLGAIADNIYTYWLSDSAQIKALNISYWQDTTNFEIKLPSNTIKISTHLKWEFNIYNILAATCVLISQKIPLDAIAKTIESISWIPGRLEEVSNNFWFKIFVDYAHTEESLKSVLSTIKQMEWIWKIITIFWATWDRDKTKRPKMWKIVDELSDFIILTDDDTYSENSLSIINDVARGIKRKEGENFWIISDREDAIRTGLTVAEPNDIILIAWKWAETAQITNAGPIAWSDVSITRKILEEMEDNKLS</sequence>